<evidence type="ECO:0000256" key="6">
    <source>
        <dbReference type="ARBA" id="ARBA00022777"/>
    </source>
</evidence>
<feature type="transmembrane region" description="Helical" evidence="9">
    <location>
        <begin position="20"/>
        <end position="41"/>
    </location>
</feature>
<dbReference type="Pfam" id="PF02518">
    <property type="entry name" value="HATPase_c"/>
    <property type="match status" value="1"/>
</dbReference>
<feature type="domain" description="Histidine kinase" evidence="10">
    <location>
        <begin position="350"/>
        <end position="580"/>
    </location>
</feature>
<keyword evidence="9" id="KW-1133">Transmembrane helix</keyword>
<dbReference type="InterPro" id="IPR050351">
    <property type="entry name" value="BphY/WalK/GraS-like"/>
</dbReference>
<dbReference type="GO" id="GO:0030295">
    <property type="term" value="F:protein kinase activator activity"/>
    <property type="evidence" value="ECO:0007669"/>
    <property type="project" value="TreeGrafter"/>
</dbReference>
<comment type="caution">
    <text evidence="11">The sequence shown here is derived from an EMBL/GenBank/DDBJ whole genome shotgun (WGS) entry which is preliminary data.</text>
</comment>
<keyword evidence="9" id="KW-0472">Membrane</keyword>
<protein>
    <recommendedName>
        <fullName evidence="2">histidine kinase</fullName>
        <ecNumber evidence="2">2.7.13.3</ecNumber>
    </recommendedName>
</protein>
<dbReference type="EC" id="2.7.13.3" evidence="2"/>
<dbReference type="SUPFAM" id="SSF55874">
    <property type="entry name" value="ATPase domain of HSP90 chaperone/DNA topoisomerase II/histidine kinase"/>
    <property type="match status" value="1"/>
</dbReference>
<evidence type="ECO:0000256" key="5">
    <source>
        <dbReference type="ARBA" id="ARBA00022741"/>
    </source>
</evidence>
<dbReference type="InterPro" id="IPR005467">
    <property type="entry name" value="His_kinase_dom"/>
</dbReference>
<organism evidence="11 12">
    <name type="scientific">Pseudoalteromonas luteoviolacea</name>
    <dbReference type="NCBI Taxonomy" id="43657"/>
    <lineage>
        <taxon>Bacteria</taxon>
        <taxon>Pseudomonadati</taxon>
        <taxon>Pseudomonadota</taxon>
        <taxon>Gammaproteobacteria</taxon>
        <taxon>Alteromonadales</taxon>
        <taxon>Pseudoalteromonadaceae</taxon>
        <taxon>Pseudoalteromonas</taxon>
    </lineage>
</organism>
<keyword evidence="4" id="KW-0808">Transferase</keyword>
<evidence type="ECO:0000256" key="4">
    <source>
        <dbReference type="ARBA" id="ARBA00022679"/>
    </source>
</evidence>
<dbReference type="InterPro" id="IPR004358">
    <property type="entry name" value="Sig_transdc_His_kin-like_C"/>
</dbReference>
<evidence type="ECO:0000256" key="2">
    <source>
        <dbReference type="ARBA" id="ARBA00012438"/>
    </source>
</evidence>
<dbReference type="AlphaFoldDB" id="A0A1C0TQS0"/>
<evidence type="ECO:0000313" key="11">
    <source>
        <dbReference type="EMBL" id="OCQ21299.1"/>
    </source>
</evidence>
<name>A0A1C0TQS0_9GAMM</name>
<dbReference type="Gene3D" id="1.10.287.130">
    <property type="match status" value="1"/>
</dbReference>
<dbReference type="GO" id="GO:0000156">
    <property type="term" value="F:phosphorelay response regulator activity"/>
    <property type="evidence" value="ECO:0007669"/>
    <property type="project" value="TreeGrafter"/>
</dbReference>
<dbReference type="Gene3D" id="3.30.565.10">
    <property type="entry name" value="Histidine kinase-like ATPase, C-terminal domain"/>
    <property type="match status" value="1"/>
</dbReference>
<evidence type="ECO:0000256" key="9">
    <source>
        <dbReference type="SAM" id="Phobius"/>
    </source>
</evidence>
<keyword evidence="9" id="KW-0812">Transmembrane</keyword>
<dbReference type="SMART" id="SM00388">
    <property type="entry name" value="HisKA"/>
    <property type="match status" value="1"/>
</dbReference>
<keyword evidence="6" id="KW-0418">Kinase</keyword>
<dbReference type="InterPro" id="IPR003661">
    <property type="entry name" value="HisK_dim/P_dom"/>
</dbReference>
<dbReference type="InterPro" id="IPR003594">
    <property type="entry name" value="HATPase_dom"/>
</dbReference>
<keyword evidence="3" id="KW-0597">Phosphoprotein</keyword>
<dbReference type="PANTHER" id="PTHR42878:SF7">
    <property type="entry name" value="SENSOR HISTIDINE KINASE GLRK"/>
    <property type="match status" value="1"/>
</dbReference>
<proteinExistence type="predicted"/>
<evidence type="ECO:0000259" key="10">
    <source>
        <dbReference type="PROSITE" id="PS50109"/>
    </source>
</evidence>
<comment type="catalytic activity">
    <reaction evidence="1">
        <text>ATP + protein L-histidine = ADP + protein N-phospho-L-histidine.</text>
        <dbReference type="EC" id="2.7.13.3"/>
    </reaction>
</comment>
<dbReference type="Pfam" id="PF00512">
    <property type="entry name" value="HisKA"/>
    <property type="match status" value="1"/>
</dbReference>
<accession>A0A1C0TQS0</accession>
<dbReference type="PRINTS" id="PR00344">
    <property type="entry name" value="BCTRLSENSOR"/>
</dbReference>
<reference evidence="12" key="1">
    <citation type="submission" date="2016-07" db="EMBL/GenBank/DDBJ databases">
        <authorList>
            <person name="Florea S."/>
            <person name="Webb J.S."/>
            <person name="Jaromczyk J."/>
            <person name="Schardl C.L."/>
        </authorList>
    </citation>
    <scope>NUCLEOTIDE SEQUENCE [LARGE SCALE GENOMIC DNA]</scope>
    <source>
        <strain evidence="12">IPB1</strain>
    </source>
</reference>
<dbReference type="OrthoDB" id="9804645at2"/>
<dbReference type="SMART" id="SM00387">
    <property type="entry name" value="HATPase_c"/>
    <property type="match status" value="1"/>
</dbReference>
<dbReference type="PROSITE" id="PS50109">
    <property type="entry name" value="HIS_KIN"/>
    <property type="match status" value="1"/>
</dbReference>
<dbReference type="PANTHER" id="PTHR42878">
    <property type="entry name" value="TWO-COMPONENT HISTIDINE KINASE"/>
    <property type="match status" value="1"/>
</dbReference>
<evidence type="ECO:0000256" key="8">
    <source>
        <dbReference type="ARBA" id="ARBA00023012"/>
    </source>
</evidence>
<keyword evidence="5" id="KW-0547">Nucleotide-binding</keyword>
<keyword evidence="7" id="KW-0067">ATP-binding</keyword>
<evidence type="ECO:0000256" key="1">
    <source>
        <dbReference type="ARBA" id="ARBA00000085"/>
    </source>
</evidence>
<dbReference type="GO" id="GO:0005524">
    <property type="term" value="F:ATP binding"/>
    <property type="evidence" value="ECO:0007669"/>
    <property type="project" value="UniProtKB-KW"/>
</dbReference>
<dbReference type="RefSeq" id="WP_065790667.1">
    <property type="nucleotide sequence ID" value="NZ_MAUJ01000003.1"/>
</dbReference>
<evidence type="ECO:0000256" key="3">
    <source>
        <dbReference type="ARBA" id="ARBA00022553"/>
    </source>
</evidence>
<dbReference type="EMBL" id="MAUJ01000003">
    <property type="protein sequence ID" value="OCQ21299.1"/>
    <property type="molecule type" value="Genomic_DNA"/>
</dbReference>
<feature type="transmembrane region" description="Helical" evidence="9">
    <location>
        <begin position="309"/>
        <end position="331"/>
    </location>
</feature>
<dbReference type="CDD" id="cd00082">
    <property type="entry name" value="HisKA"/>
    <property type="match status" value="1"/>
</dbReference>
<dbReference type="SUPFAM" id="SSF47384">
    <property type="entry name" value="Homodimeric domain of signal transducing histidine kinase"/>
    <property type="match status" value="1"/>
</dbReference>
<keyword evidence="8" id="KW-0902">Two-component regulatory system</keyword>
<gene>
    <name evidence="11" type="ORF">A7985_11785</name>
</gene>
<evidence type="ECO:0000256" key="7">
    <source>
        <dbReference type="ARBA" id="ARBA00022840"/>
    </source>
</evidence>
<dbReference type="Proteomes" id="UP000093366">
    <property type="component" value="Unassembled WGS sequence"/>
</dbReference>
<evidence type="ECO:0000313" key="12">
    <source>
        <dbReference type="Proteomes" id="UP000093366"/>
    </source>
</evidence>
<dbReference type="InterPro" id="IPR036097">
    <property type="entry name" value="HisK_dim/P_sf"/>
</dbReference>
<dbReference type="GO" id="GO:0000155">
    <property type="term" value="F:phosphorelay sensor kinase activity"/>
    <property type="evidence" value="ECO:0007669"/>
    <property type="project" value="InterPro"/>
</dbReference>
<dbReference type="InterPro" id="IPR036890">
    <property type="entry name" value="HATPase_C_sf"/>
</dbReference>
<sequence length="584" mass="67122">MLYKNRHSLSHAQKLKRLQVSVILFLLLLMVPLSSLLYFSYHQSHQSQLADYEQEAGNLARVINRKLFRKLSVSNQIAVDAFNYYQFIHNPITKQTHQLLSPLAQLTQEPQIHGLVGYFQLDSRGNFNSPVWPSPLSASDLQNTQIEPHNLELITRRDIATSVYQAVFQSQAVKAHIQNGLTHNENLFNIIFDVPEYLIFYRIVQLIDKPVMQGYVVEKGPYLHQQIAEILELRRFNTPMLVTLEEANQPNNDKYFFYSLVNGEPHIDRPAEVNSKYQTQLIYTAKLHWPYRNFTISLSSDAIPVSTNVIYSTVFNAALILAILFACYGFYRFSIKQLELGEERLNFISSVSHELKTPLTSIKMYSEMLKSGAIASETHKDDYYAFIYSESERLARLIDNILQLSTFGRNPKVLSPEYTNLTVLQDIARSKTSSLITKHNFELNFESEVAHFDSIEACVEPDAFTQIVINVTDNAIKFFESAKIDDLNRRVIDFTFRKHPTLKWMIQIEIRDYGNGVSKQQAEKLFDLFYRGENELTRNSQGTGIGLALVQQLVLAHQGEVQVQNRHPGLAILVSFPMRMLKAP</sequence>
<dbReference type="GO" id="GO:0007234">
    <property type="term" value="P:osmosensory signaling via phosphorelay pathway"/>
    <property type="evidence" value="ECO:0007669"/>
    <property type="project" value="TreeGrafter"/>
</dbReference>
<dbReference type="FunFam" id="1.10.287.130:FF:000001">
    <property type="entry name" value="Two-component sensor histidine kinase"/>
    <property type="match status" value="1"/>
</dbReference>